<dbReference type="InterPro" id="IPR000380">
    <property type="entry name" value="Topo_IA"/>
</dbReference>
<evidence type="ECO:0000256" key="1">
    <source>
        <dbReference type="ARBA" id="ARBA00009446"/>
    </source>
</evidence>
<evidence type="ECO:0000259" key="6">
    <source>
        <dbReference type="PROSITE" id="PS50880"/>
    </source>
</evidence>
<dbReference type="InterPro" id="IPR006171">
    <property type="entry name" value="TOPRIM_dom"/>
</dbReference>
<keyword evidence="3 5" id="KW-0238">DNA-binding</keyword>
<dbReference type="EC" id="5.6.2.1" evidence="5"/>
<sequence length="218" mass="24763">MHLFCYLNVIKTSVRILCTNQAKPIMKYLNVAEKNDAAKNIAALLSRGASTRREGLSNYNKIYEFDTTIFGQPARMVMTSVSGHLLNYEFVTTYRAWQSCHPVALFDAPVVKQCPANYDNIKRTLEREIRQCQGLIIWTDCDREGENIGFEVIKVCTDIKPNIPVYRAKFSEITAASVFRALNTLGQPNKNISDAVDVRQELDLRTGRIRSETLSFES</sequence>
<reference evidence="7" key="1">
    <citation type="journal article" date="2016" name="Sci. Rep.">
        <title>Molecular characterization of firefly nuptial gifts: a multi-omics approach sheds light on postcopulatory sexual selection.</title>
        <authorList>
            <person name="Al-Wathiqui N."/>
            <person name="Fallon T.R."/>
            <person name="South A."/>
            <person name="Weng J.K."/>
            <person name="Lewis S.M."/>
        </authorList>
    </citation>
    <scope>NUCLEOTIDE SEQUENCE</scope>
</reference>
<dbReference type="PANTHER" id="PTHR11390:SF21">
    <property type="entry name" value="DNA TOPOISOMERASE 3-ALPHA"/>
    <property type="match status" value="1"/>
</dbReference>
<proteinExistence type="inferred from homology"/>
<dbReference type="GO" id="GO:0031422">
    <property type="term" value="C:RecQ family helicase-topoisomerase III complex"/>
    <property type="evidence" value="ECO:0007669"/>
    <property type="project" value="TreeGrafter"/>
</dbReference>
<dbReference type="GO" id="GO:0003677">
    <property type="term" value="F:DNA binding"/>
    <property type="evidence" value="ECO:0007669"/>
    <property type="project" value="UniProtKB-KW"/>
</dbReference>
<feature type="domain" description="Toprim" evidence="6">
    <location>
        <begin position="27"/>
        <end position="171"/>
    </location>
</feature>
<evidence type="ECO:0000256" key="5">
    <source>
        <dbReference type="RuleBase" id="RU362092"/>
    </source>
</evidence>
<dbReference type="SMART" id="SM00436">
    <property type="entry name" value="TOP1Bc"/>
    <property type="match status" value="1"/>
</dbReference>
<dbReference type="PANTHER" id="PTHR11390">
    <property type="entry name" value="PROKARYOTIC DNA TOPOISOMERASE"/>
    <property type="match status" value="1"/>
</dbReference>
<dbReference type="SMART" id="SM00493">
    <property type="entry name" value="TOPRIM"/>
    <property type="match status" value="1"/>
</dbReference>
<accession>A0A1Y1LL47</accession>
<organism evidence="7">
    <name type="scientific">Photinus pyralis</name>
    <name type="common">Common eastern firefly</name>
    <name type="synonym">Lampyris pyralis</name>
    <dbReference type="NCBI Taxonomy" id="7054"/>
    <lineage>
        <taxon>Eukaryota</taxon>
        <taxon>Metazoa</taxon>
        <taxon>Ecdysozoa</taxon>
        <taxon>Arthropoda</taxon>
        <taxon>Hexapoda</taxon>
        <taxon>Insecta</taxon>
        <taxon>Pterygota</taxon>
        <taxon>Neoptera</taxon>
        <taxon>Endopterygota</taxon>
        <taxon>Coleoptera</taxon>
        <taxon>Polyphaga</taxon>
        <taxon>Elateriformia</taxon>
        <taxon>Elateroidea</taxon>
        <taxon>Lampyridae</taxon>
        <taxon>Lampyrinae</taxon>
        <taxon>Photinus</taxon>
    </lineage>
</organism>
<dbReference type="InterPro" id="IPR034144">
    <property type="entry name" value="TOPRIM_TopoIII"/>
</dbReference>
<dbReference type="FunFam" id="3.40.50.140:FF:000003">
    <property type="entry name" value="DNA topoisomerase"/>
    <property type="match status" value="1"/>
</dbReference>
<dbReference type="Pfam" id="PF01751">
    <property type="entry name" value="Toprim"/>
    <property type="match status" value="1"/>
</dbReference>
<keyword evidence="2 5" id="KW-0799">Topoisomerase</keyword>
<dbReference type="PROSITE" id="PS50880">
    <property type="entry name" value="TOPRIM"/>
    <property type="match status" value="1"/>
</dbReference>
<dbReference type="CDD" id="cd03362">
    <property type="entry name" value="TOPRIM_TopoIA_TopoIII"/>
    <property type="match status" value="1"/>
</dbReference>
<evidence type="ECO:0000313" key="7">
    <source>
        <dbReference type="EMBL" id="JAV74379.1"/>
    </source>
</evidence>
<evidence type="ECO:0000256" key="3">
    <source>
        <dbReference type="ARBA" id="ARBA00023125"/>
    </source>
</evidence>
<dbReference type="GO" id="GO:0005634">
    <property type="term" value="C:nucleus"/>
    <property type="evidence" value="ECO:0007669"/>
    <property type="project" value="TreeGrafter"/>
</dbReference>
<dbReference type="AlphaFoldDB" id="A0A1Y1LL47"/>
<dbReference type="SUPFAM" id="SSF56712">
    <property type="entry name" value="Prokaryotic type I DNA topoisomerase"/>
    <property type="match status" value="1"/>
</dbReference>
<dbReference type="GO" id="GO:0006281">
    <property type="term" value="P:DNA repair"/>
    <property type="evidence" value="ECO:0007669"/>
    <property type="project" value="TreeGrafter"/>
</dbReference>
<dbReference type="GO" id="GO:0003917">
    <property type="term" value="F:DNA topoisomerase type I (single strand cut, ATP-independent) activity"/>
    <property type="evidence" value="ECO:0007669"/>
    <property type="project" value="UniProtKB-EC"/>
</dbReference>
<dbReference type="GO" id="GO:0006310">
    <property type="term" value="P:DNA recombination"/>
    <property type="evidence" value="ECO:0007669"/>
    <property type="project" value="TreeGrafter"/>
</dbReference>
<name>A0A1Y1LL47_PHOPY</name>
<evidence type="ECO:0000256" key="4">
    <source>
        <dbReference type="ARBA" id="ARBA00023235"/>
    </source>
</evidence>
<protein>
    <recommendedName>
        <fullName evidence="5">DNA topoisomerase</fullName>
        <ecNumber evidence="5">5.6.2.1</ecNumber>
    </recommendedName>
</protein>
<comment type="function">
    <text evidence="5">Introduces a single-strand break via transesterification at a target site in duplex DNA. Releases the supercoiling and torsional tension of DNA introduced during the DNA replication and transcription by transiently cleaving and rejoining one strand of the DNA duplex. The scissile phosphodiester is attacked by the catalytic tyrosine of the enzyme, resulting in the formation of a DNA-(5'-phosphotyrosyl)-enzyme intermediate and the expulsion of a 3'-OH DNA strand.</text>
</comment>
<keyword evidence="4 5" id="KW-0413">Isomerase</keyword>
<comment type="similarity">
    <text evidence="1 5">Belongs to the type IA topoisomerase family.</text>
</comment>
<dbReference type="InterPro" id="IPR003601">
    <property type="entry name" value="Topo_IA_2"/>
</dbReference>
<dbReference type="InterPro" id="IPR023405">
    <property type="entry name" value="Topo_IA_core_domain"/>
</dbReference>
<dbReference type="GO" id="GO:0006265">
    <property type="term" value="P:DNA topological change"/>
    <property type="evidence" value="ECO:0007669"/>
    <property type="project" value="InterPro"/>
</dbReference>
<comment type="catalytic activity">
    <reaction evidence="5">
        <text>ATP-independent breakage of single-stranded DNA, followed by passage and rejoining.</text>
        <dbReference type="EC" id="5.6.2.1"/>
    </reaction>
</comment>
<dbReference type="EMBL" id="GEZM01052626">
    <property type="protein sequence ID" value="JAV74379.1"/>
    <property type="molecule type" value="Transcribed_RNA"/>
</dbReference>
<dbReference type="Gene3D" id="3.40.50.140">
    <property type="match status" value="1"/>
</dbReference>
<evidence type="ECO:0000256" key="2">
    <source>
        <dbReference type="ARBA" id="ARBA00023029"/>
    </source>
</evidence>